<feature type="domain" description="GGDEF" evidence="1">
    <location>
        <begin position="1"/>
        <end position="100"/>
    </location>
</feature>
<dbReference type="Proteomes" id="UP000343317">
    <property type="component" value="Unassembled WGS sequence"/>
</dbReference>
<evidence type="ECO:0000313" key="3">
    <source>
        <dbReference type="Proteomes" id="UP000343317"/>
    </source>
</evidence>
<dbReference type="PROSITE" id="PS50887">
    <property type="entry name" value="GGDEF"/>
    <property type="match status" value="1"/>
</dbReference>
<dbReference type="Pfam" id="PF00990">
    <property type="entry name" value="GGDEF"/>
    <property type="match status" value="1"/>
</dbReference>
<dbReference type="InterPro" id="IPR029787">
    <property type="entry name" value="Nucleotide_cyclase"/>
</dbReference>
<dbReference type="PANTHER" id="PTHR44757">
    <property type="entry name" value="DIGUANYLATE CYCLASE DGCP"/>
    <property type="match status" value="1"/>
</dbReference>
<dbReference type="NCBIfam" id="TIGR00254">
    <property type="entry name" value="GGDEF"/>
    <property type="match status" value="1"/>
</dbReference>
<name>A0A5E4X887_9BURK</name>
<sequence>MKAGVTEGGFVARHSSDEFVAIVQDTEIAERIDFAVARLCSEIEQAVSVNDASLAVRVSVGVAVFPDDGESMSELIRVADQRMYANKSERKSGGASFLERLM</sequence>
<accession>A0A5E4X887</accession>
<dbReference type="Gene3D" id="3.30.70.270">
    <property type="match status" value="1"/>
</dbReference>
<gene>
    <name evidence="2" type="ORF">PHO31112_03713</name>
</gene>
<dbReference type="InterPro" id="IPR052155">
    <property type="entry name" value="Biofilm_reg_signaling"/>
</dbReference>
<keyword evidence="3" id="KW-1185">Reference proteome</keyword>
<protein>
    <submittedName>
        <fullName evidence="2">Diguanylate cyclase with PAS/PAC and GAF sensor</fullName>
    </submittedName>
</protein>
<evidence type="ECO:0000313" key="2">
    <source>
        <dbReference type="EMBL" id="VVE32523.1"/>
    </source>
</evidence>
<dbReference type="InterPro" id="IPR000160">
    <property type="entry name" value="GGDEF_dom"/>
</dbReference>
<dbReference type="AlphaFoldDB" id="A0A5E4X887"/>
<proteinExistence type="predicted"/>
<dbReference type="SUPFAM" id="SSF55073">
    <property type="entry name" value="Nucleotide cyclase"/>
    <property type="match status" value="1"/>
</dbReference>
<dbReference type="PANTHER" id="PTHR44757:SF2">
    <property type="entry name" value="BIOFILM ARCHITECTURE MAINTENANCE PROTEIN MBAA"/>
    <property type="match status" value="1"/>
</dbReference>
<dbReference type="InterPro" id="IPR043128">
    <property type="entry name" value="Rev_trsase/Diguanyl_cyclase"/>
</dbReference>
<evidence type="ECO:0000259" key="1">
    <source>
        <dbReference type="PROSITE" id="PS50887"/>
    </source>
</evidence>
<organism evidence="2 3">
    <name type="scientific">Pandoraea horticolens</name>
    <dbReference type="NCBI Taxonomy" id="2508298"/>
    <lineage>
        <taxon>Bacteria</taxon>
        <taxon>Pseudomonadati</taxon>
        <taxon>Pseudomonadota</taxon>
        <taxon>Betaproteobacteria</taxon>
        <taxon>Burkholderiales</taxon>
        <taxon>Burkholderiaceae</taxon>
        <taxon>Pandoraea</taxon>
    </lineage>
</organism>
<reference evidence="2 3" key="1">
    <citation type="submission" date="2019-08" db="EMBL/GenBank/DDBJ databases">
        <authorList>
            <person name="Peeters C."/>
        </authorList>
    </citation>
    <scope>NUCLEOTIDE SEQUENCE [LARGE SCALE GENOMIC DNA]</scope>
    <source>
        <strain evidence="2 3">LMG 31112</strain>
    </source>
</reference>
<dbReference type="EMBL" id="CABPSM010000011">
    <property type="protein sequence ID" value="VVE32523.1"/>
    <property type="molecule type" value="Genomic_DNA"/>
</dbReference>